<sequence>MDRVRGPDVAKTSPSAARRRLRPHETSTLTFWRRRPLQRSLTTLSADDRWNASSSMWPSGGQADYWFLEGGARPETEVAEADRKLRSSDRNSKGGSCSFLSRCCCQIEAAPTSPSVASSSSPAPSKGQTEGQQRAGNNSKSTPPPPAHQHPVSSSASSASTASHAEPGGRHSRQTDEAAVPEPCDEEDAGDVQYCDPWDSGPAAAALRLLRGEDVDCPPSAAVAATAAAPAPASAALSADEMARQRHIYETAFDSRVRQREPEMDLDRLAQSPVLAGLGPAQNNSNNNNPTRVGPLFPVPGASGGGAVAGLRKVGGAAARPTSSGSSSASSLQDGCPKPPPHQGSSGSGSSQSGASQQPMAAPRGSSSGVVPVPAARGQPGHGKVNINCLKEMLWLNGSCRHPIESAFTYIHPFIQPSMPSADKAIYQNHPLPQSPGADKSASQVAMAVKRSIHAGGIKVLPSEPVRRTRHNHRREGEPMALAPVLLNGFQATSSDNVSSSSSSDNSPRKPDEKRGRHAPPLPHALGALHNGAQASASVDSLSNSSSDSPRKPEEKRGRLVAVAPPTVLNGVAFKPTSSSSADAATDINADRRPADKRMLACRGAFQPQPQPQSLHSQSPSSDTRPEGDYDRPWDLPRLKHAESPPQVPGHRVVKPPALHSPTQANGVMRLPSPEAALAASTPTASSSREPPCASPAPSSSAAASSSASATTASSSSSSTTSIAMEPPAPVRPNAPARPSLNLNLNLNASNSPKRSRHNLTLNFGCAALSVVGEKVDPSVALEKQGWYHGSISRLDAENLLRVLKEGSYLVRNSESSKHDYSLSLKSARGFMHMKIVHNEDGKFILGQFSKPFESIPEMIHHYSVNKLPIKGAEHMSLLYPVIDQLL</sequence>
<organism evidence="1 2">
    <name type="scientific">Ixodes persulcatus</name>
    <name type="common">Taiga tick</name>
    <dbReference type="NCBI Taxonomy" id="34615"/>
    <lineage>
        <taxon>Eukaryota</taxon>
        <taxon>Metazoa</taxon>
        <taxon>Ecdysozoa</taxon>
        <taxon>Arthropoda</taxon>
        <taxon>Chelicerata</taxon>
        <taxon>Arachnida</taxon>
        <taxon>Acari</taxon>
        <taxon>Parasitiformes</taxon>
        <taxon>Ixodida</taxon>
        <taxon>Ixodoidea</taxon>
        <taxon>Ixodidae</taxon>
        <taxon>Ixodinae</taxon>
        <taxon>Ixodes</taxon>
    </lineage>
</organism>
<gene>
    <name evidence="1" type="ORF">HPB47_022917</name>
</gene>
<evidence type="ECO:0000313" key="1">
    <source>
        <dbReference type="EMBL" id="KAG0430181.1"/>
    </source>
</evidence>
<evidence type="ECO:0000313" key="2">
    <source>
        <dbReference type="Proteomes" id="UP000805193"/>
    </source>
</evidence>
<proteinExistence type="predicted"/>
<reference evidence="1 2" key="1">
    <citation type="journal article" date="2020" name="Cell">
        <title>Large-Scale Comparative Analyses of Tick Genomes Elucidate Their Genetic Diversity and Vector Capacities.</title>
        <authorList>
            <consortium name="Tick Genome and Microbiome Consortium (TIGMIC)"/>
            <person name="Jia N."/>
            <person name="Wang J."/>
            <person name="Shi W."/>
            <person name="Du L."/>
            <person name="Sun Y."/>
            <person name="Zhan W."/>
            <person name="Jiang J.F."/>
            <person name="Wang Q."/>
            <person name="Zhang B."/>
            <person name="Ji P."/>
            <person name="Bell-Sakyi L."/>
            <person name="Cui X.M."/>
            <person name="Yuan T.T."/>
            <person name="Jiang B.G."/>
            <person name="Yang W.F."/>
            <person name="Lam T.T."/>
            <person name="Chang Q.C."/>
            <person name="Ding S.J."/>
            <person name="Wang X.J."/>
            <person name="Zhu J.G."/>
            <person name="Ruan X.D."/>
            <person name="Zhao L."/>
            <person name="Wei J.T."/>
            <person name="Ye R.Z."/>
            <person name="Que T.C."/>
            <person name="Du C.H."/>
            <person name="Zhou Y.H."/>
            <person name="Cheng J.X."/>
            <person name="Dai P.F."/>
            <person name="Guo W.B."/>
            <person name="Han X.H."/>
            <person name="Huang E.J."/>
            <person name="Li L.F."/>
            <person name="Wei W."/>
            <person name="Gao Y.C."/>
            <person name="Liu J.Z."/>
            <person name="Shao H.Z."/>
            <person name="Wang X."/>
            <person name="Wang C.C."/>
            <person name="Yang T.C."/>
            <person name="Huo Q.B."/>
            <person name="Li W."/>
            <person name="Chen H.Y."/>
            <person name="Chen S.E."/>
            <person name="Zhou L.G."/>
            <person name="Ni X.B."/>
            <person name="Tian J.H."/>
            <person name="Sheng Y."/>
            <person name="Liu T."/>
            <person name="Pan Y.S."/>
            <person name="Xia L.Y."/>
            <person name="Li J."/>
            <person name="Zhao F."/>
            <person name="Cao W.C."/>
        </authorList>
    </citation>
    <scope>NUCLEOTIDE SEQUENCE [LARGE SCALE GENOMIC DNA]</scope>
    <source>
        <strain evidence="1">Iper-2018</strain>
    </source>
</reference>
<name>A0AC60QAQ8_IXOPE</name>
<accession>A0AC60QAQ8</accession>
<keyword evidence="2" id="KW-1185">Reference proteome</keyword>
<dbReference type="EMBL" id="JABSTQ010009345">
    <property type="protein sequence ID" value="KAG0430181.1"/>
    <property type="molecule type" value="Genomic_DNA"/>
</dbReference>
<protein>
    <submittedName>
        <fullName evidence="1">Uncharacterized protein</fullName>
    </submittedName>
</protein>
<dbReference type="Proteomes" id="UP000805193">
    <property type="component" value="Unassembled WGS sequence"/>
</dbReference>
<comment type="caution">
    <text evidence="1">The sequence shown here is derived from an EMBL/GenBank/DDBJ whole genome shotgun (WGS) entry which is preliminary data.</text>
</comment>